<dbReference type="PANTHER" id="PTHR11161:SF0">
    <property type="entry name" value="O-ACYLTRANSFERASE LIKE PROTEIN"/>
    <property type="match status" value="1"/>
</dbReference>
<sequence length="640" mass="73375">MISIFLILLGQALARKMGLQCELEWGKIIYSATNQPFSSNYSSMFQYSGFKLNYLGNYDSCNNLPGAKYVLIGYSSIPIIVQSFCGPDICTEEDYKDAAHLLGETNAPYEVYFPKSYQEEKYGTYSKSAVLMISLMSVLAFICLAASIYDFLEKSERDHPIATLILSFSVLSNIQKLLSSRSKEKTGDTNLDFLNSIRVMSIFWVILGHTYIFNLLYNPLQNIDTAFGGISESQYILVYGSFYAVDTFFWLSGFLMAYIFLTDLEGSLTMNPSKILKVYIHRYLRITPVYMFCLFFFWTLQEYLGNGPLYIGIEDYFFPECKEYWWTNMLYLNNLIPDGKGNGCFGIGWYLAVDMQLSLLTPIIIFLYARVKKVIGWVMISFFCAIGCISSGIVALKYDLNVSAFAYHGRDEYMSYYYTKPYTRVAPYVLGIACGIILYSSKITKERGNVYDVVAEIIEKFQKHFLGRLFTLIFGLGLINILIFSQYDTYKYPGANFAFTHWSKKANYFFIAMERLTFGIGLSCVVMPMILGYFKFIRDLLSGCVWNTLARLTFSAYLVHSNIIAVITRSERDAITYRANNNIRDTVFYAFISFALAFFIAILVEMPLGNLESVLRKRLDVRVTHLLWTDNNSEKSKDNI</sequence>
<dbReference type="OrthoDB" id="295273at2759"/>
<dbReference type="InterPro" id="IPR052728">
    <property type="entry name" value="O2_lipid_transport_reg"/>
</dbReference>
<feature type="transmembrane region" description="Helical" evidence="1">
    <location>
        <begin position="237"/>
        <end position="261"/>
    </location>
</feature>
<keyword evidence="4" id="KW-1185">Reference proteome</keyword>
<feature type="transmembrane region" description="Helical" evidence="1">
    <location>
        <begin position="507"/>
        <end position="534"/>
    </location>
</feature>
<feature type="transmembrane region" description="Helical" evidence="1">
    <location>
        <begin position="282"/>
        <end position="300"/>
    </location>
</feature>
<dbReference type="EMBL" id="MPUH01000088">
    <property type="protein sequence ID" value="OMJ91137.1"/>
    <property type="molecule type" value="Genomic_DNA"/>
</dbReference>
<organism evidence="3 4">
    <name type="scientific">Stentor coeruleus</name>
    <dbReference type="NCBI Taxonomy" id="5963"/>
    <lineage>
        <taxon>Eukaryota</taxon>
        <taxon>Sar</taxon>
        <taxon>Alveolata</taxon>
        <taxon>Ciliophora</taxon>
        <taxon>Postciliodesmatophora</taxon>
        <taxon>Heterotrichea</taxon>
        <taxon>Heterotrichida</taxon>
        <taxon>Stentoridae</taxon>
        <taxon>Stentor</taxon>
    </lineage>
</organism>
<name>A0A1R2CQ57_9CILI</name>
<feature type="domain" description="Acyltransferase 3" evidence="2">
    <location>
        <begin position="192"/>
        <end position="601"/>
    </location>
</feature>
<evidence type="ECO:0000259" key="2">
    <source>
        <dbReference type="Pfam" id="PF01757"/>
    </source>
</evidence>
<gene>
    <name evidence="3" type="ORF">SteCoe_6401</name>
</gene>
<feature type="transmembrane region" description="Helical" evidence="1">
    <location>
        <begin position="375"/>
        <end position="396"/>
    </location>
</feature>
<feature type="transmembrane region" description="Helical" evidence="1">
    <location>
        <begin position="129"/>
        <end position="149"/>
    </location>
</feature>
<comment type="caution">
    <text evidence="3">The sequence shown here is derived from an EMBL/GenBank/DDBJ whole genome shotgun (WGS) entry which is preliminary data.</text>
</comment>
<protein>
    <recommendedName>
        <fullName evidence="2">Acyltransferase 3 domain-containing protein</fullName>
    </recommendedName>
</protein>
<feature type="transmembrane region" description="Helical" evidence="1">
    <location>
        <begin position="347"/>
        <end position="368"/>
    </location>
</feature>
<evidence type="ECO:0000313" key="3">
    <source>
        <dbReference type="EMBL" id="OMJ91137.1"/>
    </source>
</evidence>
<proteinExistence type="predicted"/>
<keyword evidence="1" id="KW-1133">Transmembrane helix</keyword>
<dbReference type="InterPro" id="IPR002656">
    <property type="entry name" value="Acyl_transf_3_dom"/>
</dbReference>
<evidence type="ECO:0000313" key="4">
    <source>
        <dbReference type="Proteomes" id="UP000187209"/>
    </source>
</evidence>
<feature type="transmembrane region" description="Helical" evidence="1">
    <location>
        <begin position="587"/>
        <end position="608"/>
    </location>
</feature>
<dbReference type="AlphaFoldDB" id="A0A1R2CQ57"/>
<feature type="transmembrane region" description="Helical" evidence="1">
    <location>
        <begin position="425"/>
        <end position="444"/>
    </location>
</feature>
<feature type="transmembrane region" description="Helical" evidence="1">
    <location>
        <begin position="199"/>
        <end position="217"/>
    </location>
</feature>
<reference evidence="3 4" key="1">
    <citation type="submission" date="2016-11" db="EMBL/GenBank/DDBJ databases">
        <title>The macronuclear genome of Stentor coeruleus: a giant cell with tiny introns.</title>
        <authorList>
            <person name="Slabodnick M."/>
            <person name="Ruby J.G."/>
            <person name="Reiff S.B."/>
            <person name="Swart E.C."/>
            <person name="Gosai S."/>
            <person name="Prabakaran S."/>
            <person name="Witkowska E."/>
            <person name="Larue G.E."/>
            <person name="Fisher S."/>
            <person name="Freeman R.M."/>
            <person name="Gunawardena J."/>
            <person name="Chu W."/>
            <person name="Stover N.A."/>
            <person name="Gregory B.D."/>
            <person name="Nowacki M."/>
            <person name="Derisi J."/>
            <person name="Roy S.W."/>
            <person name="Marshall W.F."/>
            <person name="Sood P."/>
        </authorList>
    </citation>
    <scope>NUCLEOTIDE SEQUENCE [LARGE SCALE GENOMIC DNA]</scope>
    <source>
        <strain evidence="3">WM001</strain>
    </source>
</reference>
<dbReference type="Pfam" id="PF01757">
    <property type="entry name" value="Acyl_transf_3"/>
    <property type="match status" value="1"/>
</dbReference>
<keyword evidence="1" id="KW-0472">Membrane</keyword>
<dbReference type="GO" id="GO:0016747">
    <property type="term" value="F:acyltransferase activity, transferring groups other than amino-acyl groups"/>
    <property type="evidence" value="ECO:0007669"/>
    <property type="project" value="InterPro"/>
</dbReference>
<dbReference type="PANTHER" id="PTHR11161">
    <property type="entry name" value="O-ACYLTRANSFERASE"/>
    <property type="match status" value="1"/>
</dbReference>
<keyword evidence="1" id="KW-0812">Transmembrane</keyword>
<feature type="transmembrane region" description="Helical" evidence="1">
    <location>
        <begin position="465"/>
        <end position="487"/>
    </location>
</feature>
<evidence type="ECO:0000256" key="1">
    <source>
        <dbReference type="SAM" id="Phobius"/>
    </source>
</evidence>
<dbReference type="Proteomes" id="UP000187209">
    <property type="component" value="Unassembled WGS sequence"/>
</dbReference>
<accession>A0A1R2CQ57</accession>